<name>F7XPA4_METZD</name>
<dbReference type="EMBL" id="CP002101">
    <property type="protein sequence ID" value="AEH60231.1"/>
    <property type="molecule type" value="Genomic_DNA"/>
</dbReference>
<dbReference type="Pfam" id="PF24292">
    <property type="entry name" value="DUF7479"/>
    <property type="match status" value="1"/>
</dbReference>
<sequence length="155" mass="16937">MDIKVSEEVASLLKDNGLKKDEMVSIIEDAESSGDKLKSKDGSKCLAKNESDNLTIYALYSSANGGFALDSAYAHKMKMIGLTGGSFDPDEAEETDWICNKCGETAVETNVDMSYLDVTRPGPAVVCPKCNQMYLEEDMMKTIKTAESILEEKRG</sequence>
<dbReference type="InterPro" id="IPR055902">
    <property type="entry name" value="DUF7479"/>
</dbReference>
<gene>
    <name evidence="2" type="ordered locus">Mzhil_0355</name>
</gene>
<protein>
    <recommendedName>
        <fullName evidence="1">DUF7479 domain-containing protein</fullName>
    </recommendedName>
</protein>
<evidence type="ECO:0000313" key="3">
    <source>
        <dbReference type="Proteomes" id="UP000006622"/>
    </source>
</evidence>
<proteinExistence type="predicted"/>
<dbReference type="KEGG" id="mzh:Mzhil_0355"/>
<organism evidence="2 3">
    <name type="scientific">Methanosalsum zhilinae (strain DSM 4017 / NBRC 107636 / OCM 62 / WeN5)</name>
    <name type="common">Methanohalophilus zhilinae</name>
    <dbReference type="NCBI Taxonomy" id="679901"/>
    <lineage>
        <taxon>Archaea</taxon>
        <taxon>Methanobacteriati</taxon>
        <taxon>Methanobacteriota</taxon>
        <taxon>Stenosarchaea group</taxon>
        <taxon>Methanomicrobia</taxon>
        <taxon>Methanosarcinales</taxon>
        <taxon>Methanosarcinaceae</taxon>
        <taxon>Methanosalsum</taxon>
    </lineage>
</organism>
<dbReference type="AlphaFoldDB" id="F7XPA4"/>
<dbReference type="GeneID" id="10821960"/>
<evidence type="ECO:0000259" key="1">
    <source>
        <dbReference type="Pfam" id="PF24292"/>
    </source>
</evidence>
<evidence type="ECO:0000313" key="2">
    <source>
        <dbReference type="EMBL" id="AEH60231.1"/>
    </source>
</evidence>
<reference evidence="2" key="1">
    <citation type="submission" date="2010-07" db="EMBL/GenBank/DDBJ databases">
        <title>The complete genome of Methanosalsum zhilinae DSM 4017.</title>
        <authorList>
            <consortium name="US DOE Joint Genome Institute (JGI-PGF)"/>
            <person name="Lucas S."/>
            <person name="Copeland A."/>
            <person name="Lapidus A."/>
            <person name="Glavina del Rio T."/>
            <person name="Dalin E."/>
            <person name="Tice H."/>
            <person name="Bruce D."/>
            <person name="Goodwin L."/>
            <person name="Pitluck S."/>
            <person name="Kyrpides N."/>
            <person name="Mavromatis K."/>
            <person name="Ovchinnikova G."/>
            <person name="Daligault H."/>
            <person name="Detter J.C."/>
            <person name="Han C."/>
            <person name="Tapia R."/>
            <person name="Larimer F."/>
            <person name="Land M."/>
            <person name="Hauser L."/>
            <person name="Markowitz V."/>
            <person name="Cheng J.-F."/>
            <person name="Hugenholtz P."/>
            <person name="Woyke T."/>
            <person name="Wu D."/>
            <person name="Spring S."/>
            <person name="Schueler E."/>
            <person name="Brambilla E."/>
            <person name="Klenk H.-P."/>
            <person name="Eisen J.A."/>
        </authorList>
    </citation>
    <scope>NUCLEOTIDE SEQUENCE</scope>
    <source>
        <strain evidence="2">DSM 4017</strain>
    </source>
</reference>
<dbReference type="HOGENOM" id="CLU_1709127_0_0_2"/>
<accession>F7XPA4</accession>
<dbReference type="OrthoDB" id="123244at2157"/>
<dbReference type="Proteomes" id="UP000006622">
    <property type="component" value="Chromosome"/>
</dbReference>
<dbReference type="STRING" id="679901.Mzhil_0355"/>
<feature type="domain" description="DUF7479" evidence="1">
    <location>
        <begin position="96"/>
        <end position="153"/>
    </location>
</feature>
<dbReference type="RefSeq" id="WP_013897670.1">
    <property type="nucleotide sequence ID" value="NC_015676.1"/>
</dbReference>
<keyword evidence="3" id="KW-1185">Reference proteome</keyword>